<feature type="region of interest" description="Disordered" evidence="6">
    <location>
        <begin position="52"/>
        <end position="87"/>
    </location>
</feature>
<comment type="similarity">
    <text evidence="2">Belongs to the SMN family.</text>
</comment>
<dbReference type="Pfam" id="PF20635">
    <property type="entry name" value="SMN_YG-box"/>
    <property type="match status" value="1"/>
</dbReference>
<evidence type="ECO:0000256" key="5">
    <source>
        <dbReference type="ARBA" id="ARBA00023242"/>
    </source>
</evidence>
<gene>
    <name evidence="8" type="ORF">EEDITHA_LOCUS3478</name>
</gene>
<dbReference type="PANTHER" id="PTHR39267">
    <property type="entry name" value="SURVIVAL MOTOR NEURON-LIKE PROTEIN 1"/>
    <property type="match status" value="1"/>
</dbReference>
<dbReference type="Gene3D" id="2.30.30.140">
    <property type="match status" value="1"/>
</dbReference>
<evidence type="ECO:0000256" key="2">
    <source>
        <dbReference type="ARBA" id="ARBA00005371"/>
    </source>
</evidence>
<name>A0AAU9TK20_EUPED</name>
<feature type="compositionally biased region" description="Basic and acidic residues" evidence="6">
    <location>
        <begin position="72"/>
        <end position="85"/>
    </location>
</feature>
<reference evidence="8" key="1">
    <citation type="submission" date="2022-03" db="EMBL/GenBank/DDBJ databases">
        <authorList>
            <person name="Tunstrom K."/>
        </authorList>
    </citation>
    <scope>NUCLEOTIDE SEQUENCE</scope>
</reference>
<dbReference type="CDD" id="cd22852">
    <property type="entry name" value="SMN_C"/>
    <property type="match status" value="1"/>
</dbReference>
<evidence type="ECO:0000259" key="7">
    <source>
        <dbReference type="PROSITE" id="PS50304"/>
    </source>
</evidence>
<dbReference type="Gene3D" id="3.40.190.10">
    <property type="entry name" value="Periplasmic binding protein-like II"/>
    <property type="match status" value="1"/>
</dbReference>
<accession>A0AAU9TK20</accession>
<dbReference type="PROSITE" id="PS50304">
    <property type="entry name" value="TUDOR"/>
    <property type="match status" value="1"/>
</dbReference>
<evidence type="ECO:0000256" key="1">
    <source>
        <dbReference type="ARBA" id="ARBA00004123"/>
    </source>
</evidence>
<comment type="caution">
    <text evidence="8">The sequence shown here is derived from an EMBL/GenBank/DDBJ whole genome shotgun (WGS) entry which is preliminary data.</text>
</comment>
<keyword evidence="5" id="KW-0539">Nucleus</keyword>
<feature type="compositionally biased region" description="Basic residues" evidence="6">
    <location>
        <begin position="188"/>
        <end position="202"/>
    </location>
</feature>
<feature type="region of interest" description="Disordered" evidence="6">
    <location>
        <begin position="1"/>
        <end position="27"/>
    </location>
</feature>
<dbReference type="PANTHER" id="PTHR39267:SF1">
    <property type="entry name" value="SURVIVAL MOTOR NEURON PROTEIN"/>
    <property type="match status" value="1"/>
</dbReference>
<feature type="domain" description="Tudor" evidence="7">
    <location>
        <begin position="86"/>
        <end position="145"/>
    </location>
</feature>
<dbReference type="EMBL" id="CAKOGL010000006">
    <property type="protein sequence ID" value="CAH2087191.1"/>
    <property type="molecule type" value="Genomic_DNA"/>
</dbReference>
<dbReference type="InterPro" id="IPR040424">
    <property type="entry name" value="Smn1"/>
</dbReference>
<dbReference type="InterPro" id="IPR047313">
    <property type="entry name" value="SMN_C"/>
</dbReference>
<evidence type="ECO:0000313" key="8">
    <source>
        <dbReference type="EMBL" id="CAH2087191.1"/>
    </source>
</evidence>
<protein>
    <recommendedName>
        <fullName evidence="7">Tudor domain-containing protein</fullName>
    </recommendedName>
</protein>
<feature type="region of interest" description="Disordered" evidence="6">
    <location>
        <begin position="167"/>
        <end position="214"/>
    </location>
</feature>
<evidence type="ECO:0000256" key="6">
    <source>
        <dbReference type="SAM" id="MobiDB-lite"/>
    </source>
</evidence>
<evidence type="ECO:0000313" key="9">
    <source>
        <dbReference type="Proteomes" id="UP001153954"/>
    </source>
</evidence>
<feature type="compositionally biased region" description="Acidic residues" evidence="6">
    <location>
        <begin position="18"/>
        <end position="27"/>
    </location>
</feature>
<keyword evidence="4" id="KW-0508">mRNA splicing</keyword>
<dbReference type="InterPro" id="IPR002999">
    <property type="entry name" value="Tudor"/>
</dbReference>
<dbReference type="SUPFAM" id="SSF63748">
    <property type="entry name" value="Tudor/PWWP/MBT"/>
    <property type="match status" value="1"/>
</dbReference>
<dbReference type="GO" id="GO:0008380">
    <property type="term" value="P:RNA splicing"/>
    <property type="evidence" value="ECO:0007669"/>
    <property type="project" value="UniProtKB-KW"/>
</dbReference>
<dbReference type="Proteomes" id="UP001153954">
    <property type="component" value="Unassembled WGS sequence"/>
</dbReference>
<keyword evidence="3" id="KW-0507">mRNA processing</keyword>
<keyword evidence="9" id="KW-1185">Reference proteome</keyword>
<organism evidence="8 9">
    <name type="scientific">Euphydryas editha</name>
    <name type="common">Edith's checkerspot</name>
    <dbReference type="NCBI Taxonomy" id="104508"/>
    <lineage>
        <taxon>Eukaryota</taxon>
        <taxon>Metazoa</taxon>
        <taxon>Ecdysozoa</taxon>
        <taxon>Arthropoda</taxon>
        <taxon>Hexapoda</taxon>
        <taxon>Insecta</taxon>
        <taxon>Pterygota</taxon>
        <taxon>Neoptera</taxon>
        <taxon>Endopterygota</taxon>
        <taxon>Lepidoptera</taxon>
        <taxon>Glossata</taxon>
        <taxon>Ditrysia</taxon>
        <taxon>Papilionoidea</taxon>
        <taxon>Nymphalidae</taxon>
        <taxon>Nymphalinae</taxon>
        <taxon>Euphydryas</taxon>
    </lineage>
</organism>
<evidence type="ECO:0000256" key="3">
    <source>
        <dbReference type="ARBA" id="ARBA00022664"/>
    </source>
</evidence>
<evidence type="ECO:0000256" key="4">
    <source>
        <dbReference type="ARBA" id="ARBA00023187"/>
    </source>
</evidence>
<dbReference type="GO" id="GO:0006397">
    <property type="term" value="P:mRNA processing"/>
    <property type="evidence" value="ECO:0007669"/>
    <property type="project" value="UniProtKB-KW"/>
</dbReference>
<dbReference type="GO" id="GO:0005634">
    <property type="term" value="C:nucleus"/>
    <property type="evidence" value="ECO:0007669"/>
    <property type="project" value="UniProtKB-SubCell"/>
</dbReference>
<sequence>MAESNVLYVKGMQLSESEKDEEDAEDIWDDSKLKEAYDRALRIAHVEVAKRVAASTNNTKDDAKTKNKSKSHQHENRNQKKESKPQWKAGMNCRAVYEADGVEYEALLLKMINDDECIIRFLGYDNSEIVSISSLKPSLGKAERTRQIEEALAEKINNVESYSNHSYNGERMECSDRPVSPGSSVSFQKKKKSGKKKNKQKQPAHFELPDPPMPNMAQFRNMGAMEMPVPPPLTLCGDSEDQALSSMLLSWYMSGYYTGLYQGMKR</sequence>
<dbReference type="AlphaFoldDB" id="A0AAU9TK20"/>
<proteinExistence type="inferred from homology"/>
<comment type="subcellular location">
    <subcellularLocation>
        <location evidence="1">Nucleus</location>
    </subcellularLocation>
</comment>